<feature type="non-terminal residue" evidence="1">
    <location>
        <position position="1"/>
    </location>
</feature>
<name>K1SK22_9ZZZZ</name>
<comment type="caution">
    <text evidence="1">The sequence shown here is derived from an EMBL/GenBank/DDBJ whole genome shotgun (WGS) entry which is preliminary data.</text>
</comment>
<dbReference type="AlphaFoldDB" id="K1SK22"/>
<organism evidence="1">
    <name type="scientific">human gut metagenome</name>
    <dbReference type="NCBI Taxonomy" id="408170"/>
    <lineage>
        <taxon>unclassified sequences</taxon>
        <taxon>metagenomes</taxon>
        <taxon>organismal metagenomes</taxon>
    </lineage>
</organism>
<reference evidence="1" key="1">
    <citation type="journal article" date="2013" name="Environ. Microbiol.">
        <title>Microbiota from the distal guts of lean and obese adolescents exhibit partial functional redundancy besides clear differences in community structure.</title>
        <authorList>
            <person name="Ferrer M."/>
            <person name="Ruiz A."/>
            <person name="Lanza F."/>
            <person name="Haange S.B."/>
            <person name="Oberbach A."/>
            <person name="Till H."/>
            <person name="Bargiela R."/>
            <person name="Campoy C."/>
            <person name="Segura M.T."/>
            <person name="Richter M."/>
            <person name="von Bergen M."/>
            <person name="Seifert J."/>
            <person name="Suarez A."/>
        </authorList>
    </citation>
    <scope>NUCLEOTIDE SEQUENCE</scope>
</reference>
<evidence type="ECO:0000313" key="1">
    <source>
        <dbReference type="EMBL" id="EKC54130.1"/>
    </source>
</evidence>
<dbReference type="EMBL" id="AJWY01010940">
    <property type="protein sequence ID" value="EKC54130.1"/>
    <property type="molecule type" value="Genomic_DNA"/>
</dbReference>
<gene>
    <name evidence="1" type="ORF">LEA_16009</name>
</gene>
<protein>
    <submittedName>
        <fullName evidence="1">Uncharacterized protein</fullName>
    </submittedName>
</protein>
<sequence>PFNLPQIKAVTDHDDMDLYTLGERKCALYAVIPDNDTTLLF</sequence>
<accession>K1SK22</accession>
<proteinExistence type="predicted"/>